<organism evidence="2 3">
    <name type="scientific">Massilia norwichensis</name>
    <dbReference type="NCBI Taxonomy" id="1442366"/>
    <lineage>
        <taxon>Bacteria</taxon>
        <taxon>Pseudomonadati</taxon>
        <taxon>Pseudomonadota</taxon>
        <taxon>Betaproteobacteria</taxon>
        <taxon>Burkholderiales</taxon>
        <taxon>Oxalobacteraceae</taxon>
        <taxon>Telluria group</taxon>
        <taxon>Massilia</taxon>
    </lineage>
</organism>
<protein>
    <submittedName>
        <fullName evidence="2">Uncharacterized protein</fullName>
    </submittedName>
</protein>
<feature type="transmembrane region" description="Helical" evidence="1">
    <location>
        <begin position="219"/>
        <end position="240"/>
    </location>
</feature>
<gene>
    <name evidence="2" type="ORF">NX782_14595</name>
</gene>
<evidence type="ECO:0000313" key="2">
    <source>
        <dbReference type="EMBL" id="MCS0590420.1"/>
    </source>
</evidence>
<feature type="transmembrane region" description="Helical" evidence="1">
    <location>
        <begin position="104"/>
        <end position="126"/>
    </location>
</feature>
<keyword evidence="1" id="KW-0472">Membrane</keyword>
<feature type="transmembrane region" description="Helical" evidence="1">
    <location>
        <begin position="138"/>
        <end position="156"/>
    </location>
</feature>
<evidence type="ECO:0000256" key="1">
    <source>
        <dbReference type="SAM" id="Phobius"/>
    </source>
</evidence>
<evidence type="ECO:0000313" key="3">
    <source>
        <dbReference type="Proteomes" id="UP001205560"/>
    </source>
</evidence>
<dbReference type="Proteomes" id="UP001205560">
    <property type="component" value="Unassembled WGS sequence"/>
</dbReference>
<dbReference type="EMBL" id="JANUGX010000016">
    <property type="protein sequence ID" value="MCS0590420.1"/>
    <property type="molecule type" value="Genomic_DNA"/>
</dbReference>
<feature type="transmembrane region" description="Helical" evidence="1">
    <location>
        <begin position="194"/>
        <end position="213"/>
    </location>
</feature>
<reference evidence="2 3" key="1">
    <citation type="submission" date="2022-08" db="EMBL/GenBank/DDBJ databases">
        <title>Reclassification of Massilia species as members of the genera Telluria, Duganella, Pseudoduganella, Mokoshia gen. nov. and Zemynaea gen. nov. using orthogonal and non-orthogonal genome-based approaches.</title>
        <authorList>
            <person name="Bowman J.P."/>
        </authorList>
    </citation>
    <scope>NUCLEOTIDE SEQUENCE [LARGE SCALE GENOMIC DNA]</scope>
    <source>
        <strain evidence="2 3">LMG 28164</strain>
    </source>
</reference>
<sequence>MSTSSTSPADPEFKTTNNRWWEVYIIRYFVGTVIGGAVLLYLNNAKTSRLSNLILPGVTDISKLDMQLLILLGAMGLAFCYISSAPILVLHASRAAFLREDRTSFNWILGGSCVLILIAATGFRIFSSFNNVDILSTTALALVIFVQAVPLTFSLLKNGEISHKYYTDLTKARTKTDLASQEYKESYRHLREHGNAFLIVFFEAVLGIVLVAATSADMAAIVLICWILPAALIWVHGSVLEYRFSKP</sequence>
<comment type="caution">
    <text evidence="2">The sequence shown here is derived from an EMBL/GenBank/DDBJ whole genome shotgun (WGS) entry which is preliminary data.</text>
</comment>
<proteinExistence type="predicted"/>
<keyword evidence="1" id="KW-1133">Transmembrane helix</keyword>
<dbReference type="RefSeq" id="WP_258846195.1">
    <property type="nucleotide sequence ID" value="NZ_JANUGX010000016.1"/>
</dbReference>
<keyword evidence="3" id="KW-1185">Reference proteome</keyword>
<keyword evidence="1" id="KW-0812">Transmembrane</keyword>
<feature type="transmembrane region" description="Helical" evidence="1">
    <location>
        <begin position="68"/>
        <end position="92"/>
    </location>
</feature>
<name>A0ABT2A889_9BURK</name>
<accession>A0ABT2A889</accession>
<feature type="transmembrane region" description="Helical" evidence="1">
    <location>
        <begin position="21"/>
        <end position="42"/>
    </location>
</feature>